<evidence type="ECO:0008006" key="4">
    <source>
        <dbReference type="Google" id="ProtNLM"/>
    </source>
</evidence>
<dbReference type="InterPro" id="IPR047789">
    <property type="entry name" value="CU044_5270-like"/>
</dbReference>
<organism evidence="2 3">
    <name type="scientific">Actinomadura verrucosospora</name>
    <dbReference type="NCBI Taxonomy" id="46165"/>
    <lineage>
        <taxon>Bacteria</taxon>
        <taxon>Bacillati</taxon>
        <taxon>Actinomycetota</taxon>
        <taxon>Actinomycetes</taxon>
        <taxon>Streptosporangiales</taxon>
        <taxon>Thermomonosporaceae</taxon>
        <taxon>Actinomadura</taxon>
    </lineage>
</organism>
<name>A0A7D3VW03_ACTVE</name>
<protein>
    <recommendedName>
        <fullName evidence="4">CU044_5270 family protein</fullName>
    </recommendedName>
</protein>
<dbReference type="NCBIfam" id="NF038083">
    <property type="entry name" value="CU044_5270_fam"/>
    <property type="match status" value="1"/>
</dbReference>
<keyword evidence="1" id="KW-0812">Transmembrane</keyword>
<evidence type="ECO:0000313" key="3">
    <source>
        <dbReference type="Proteomes" id="UP000501240"/>
    </source>
</evidence>
<keyword evidence="1" id="KW-0472">Membrane</keyword>
<evidence type="ECO:0000313" key="2">
    <source>
        <dbReference type="EMBL" id="QKG20032.1"/>
    </source>
</evidence>
<dbReference type="AlphaFoldDB" id="A0A7D3VW03"/>
<gene>
    <name evidence="2" type="ORF">ACTIVE_1668</name>
</gene>
<keyword evidence="1" id="KW-1133">Transmembrane helix</keyword>
<feature type="transmembrane region" description="Helical" evidence="1">
    <location>
        <begin position="55"/>
        <end position="75"/>
    </location>
</feature>
<keyword evidence="3" id="KW-1185">Reference proteome</keyword>
<proteinExistence type="predicted"/>
<accession>A0A7D3VW03</accession>
<reference evidence="2 3" key="1">
    <citation type="submission" date="2020-05" db="EMBL/GenBank/DDBJ databases">
        <title>Actinomadura verrucosospora NRRL-B18236 (PFL_A860) Genome sequencing and assembly.</title>
        <authorList>
            <person name="Samborskyy M."/>
        </authorList>
    </citation>
    <scope>NUCLEOTIDE SEQUENCE [LARGE SCALE GENOMIC DNA]</scope>
    <source>
        <strain evidence="2 3">NRRL:B18236</strain>
    </source>
</reference>
<dbReference type="EMBL" id="CP053892">
    <property type="protein sequence ID" value="QKG20032.1"/>
    <property type="molecule type" value="Genomic_DNA"/>
</dbReference>
<dbReference type="RefSeq" id="WP_173094519.1">
    <property type="nucleotide sequence ID" value="NZ_CP053892.1"/>
</dbReference>
<dbReference type="Proteomes" id="UP000501240">
    <property type="component" value="Chromosome"/>
</dbReference>
<evidence type="ECO:0000256" key="1">
    <source>
        <dbReference type="SAM" id="Phobius"/>
    </source>
</evidence>
<sequence length="376" mass="40249">MSRKTDLLATMAAVRPDRLDPPADPGRLERIRARAMSKPEPEPGRVTARAPRRRIRYGGAIVAAAALVAGLIVVARPTGQDTDPPSARRTLLAAATTLQEGDTAAGRYWTADLSTYTTASYVGDTAAGPPPPTAKPLYRFSSTCRARLWAARSGRDTSWLVVDAVTDRRLSGADEHAWLRAGAPRPRTCEIHGMSVGLRAAPPAALALQRTMRTTRREEPTYPSAAGVPITLDQIAALPTDPTALKTALDELWLDSTASATEPKADRTPPPDVTFQQITDLLVGAPAPPAVQAALYRVLAGLPIDRSHGTVTDRLGRHGVAFWTATGATDTRLIIDPRTGRPLAVESRLAGELDGYTLVLRQGWTDTVPTLPAHRL</sequence>